<reference evidence="2 3" key="1">
    <citation type="journal article" date="2017" name="Curr. Biol.">
        <title>The Evolution of Venom by Co-option of Single-Copy Genes.</title>
        <authorList>
            <person name="Martinson E.O."/>
            <person name="Mrinalini"/>
            <person name="Kelkar Y.D."/>
            <person name="Chang C.H."/>
            <person name="Werren J.H."/>
        </authorList>
    </citation>
    <scope>NUCLEOTIDE SEQUENCE [LARGE SCALE GENOMIC DNA]</scope>
    <source>
        <strain evidence="2 3">Alberta</strain>
        <tissue evidence="2">Whole body</tissue>
    </source>
</reference>
<feature type="compositionally biased region" description="Acidic residues" evidence="1">
    <location>
        <begin position="1"/>
        <end position="13"/>
    </location>
</feature>
<comment type="caution">
    <text evidence="2">The sequence shown here is derived from an EMBL/GenBank/DDBJ whole genome shotgun (WGS) entry which is preliminary data.</text>
</comment>
<dbReference type="PANTHER" id="PTHR33053:SF24">
    <property type="entry name" value="TRANSPOSASE DOMAIN-CONTAINING PROTEIN"/>
    <property type="match status" value="1"/>
</dbReference>
<keyword evidence="3" id="KW-1185">Reference proteome</keyword>
<dbReference type="EMBL" id="NNAY01003730">
    <property type="protein sequence ID" value="OXU18940.1"/>
    <property type="molecule type" value="Genomic_DNA"/>
</dbReference>
<organism evidence="2 3">
    <name type="scientific">Trichomalopsis sarcophagae</name>
    <dbReference type="NCBI Taxonomy" id="543379"/>
    <lineage>
        <taxon>Eukaryota</taxon>
        <taxon>Metazoa</taxon>
        <taxon>Ecdysozoa</taxon>
        <taxon>Arthropoda</taxon>
        <taxon>Hexapoda</taxon>
        <taxon>Insecta</taxon>
        <taxon>Pterygota</taxon>
        <taxon>Neoptera</taxon>
        <taxon>Endopterygota</taxon>
        <taxon>Hymenoptera</taxon>
        <taxon>Apocrita</taxon>
        <taxon>Proctotrupomorpha</taxon>
        <taxon>Chalcidoidea</taxon>
        <taxon>Pteromalidae</taxon>
        <taxon>Pteromalinae</taxon>
        <taxon>Trichomalopsis</taxon>
    </lineage>
</organism>
<evidence type="ECO:0000313" key="2">
    <source>
        <dbReference type="EMBL" id="OXU18940.1"/>
    </source>
</evidence>
<sequence length="532" mass="60141">MESDDSMDVDCGSDNDSAMMDDGNSISSSSTFQKCDETVEDFEDRLALVFTEQNMSHTQIRASLPIEKVAGGEYLHLGVETGILPILSVTPVHMIPDLIELDFSTDDASLDKASKILMWPIQVRIANILDSSPEIVGIFQRTKKPTSATEFLKPFTDELLSLLQNGIEFCRQKKMSVFEAMHLLDRLFMVIEDTIVKLLVLNVMSDSVQRNSICSGVIAYKGTNHAPRTHDEYSSMIDLDHYNGPSAIASLPFDLMSNVVFDYMYLVCLGLMENILQGITDGRFVQSAKLSKPFVEVLIDRLEQVKNYCPQDFARKPVSIDKHSKFKATKHRQILLCSGPVVFIGLDTLTKPTEDDFVKAMTKALKSAKEGFRRTGILRRRPIQNQNHQDSPSPKRSRRHNEPADIAPLFNGENEEKFSDNDFDETIDMYNNSNNNNLDNQMFDDLKEENGDNLNSDSETQDDDFEENGTEDPDLNENEENAEGDEEDAEGVEEDAQQDEEEEDIFSFHIAQQVLQVSYSTAGTHTYHFWDE</sequence>
<feature type="compositionally biased region" description="Polar residues" evidence="1">
    <location>
        <begin position="383"/>
        <end position="394"/>
    </location>
</feature>
<name>A0A232EKQ0_9HYME</name>
<protein>
    <submittedName>
        <fullName evidence="2">Uncharacterized protein</fullName>
    </submittedName>
</protein>
<proteinExistence type="predicted"/>
<feature type="compositionally biased region" description="Low complexity" evidence="1">
    <location>
        <begin position="431"/>
        <end position="440"/>
    </location>
</feature>
<gene>
    <name evidence="2" type="ORF">TSAR_010557</name>
</gene>
<feature type="region of interest" description="Disordered" evidence="1">
    <location>
        <begin position="1"/>
        <end position="30"/>
    </location>
</feature>
<dbReference type="OrthoDB" id="7699050at2759"/>
<feature type="region of interest" description="Disordered" evidence="1">
    <location>
        <begin position="375"/>
        <end position="502"/>
    </location>
</feature>
<evidence type="ECO:0000256" key="1">
    <source>
        <dbReference type="SAM" id="MobiDB-lite"/>
    </source>
</evidence>
<feature type="compositionally biased region" description="Acidic residues" evidence="1">
    <location>
        <begin position="459"/>
        <end position="502"/>
    </location>
</feature>
<dbReference type="Proteomes" id="UP000215335">
    <property type="component" value="Unassembled WGS sequence"/>
</dbReference>
<dbReference type="STRING" id="543379.A0A232EKQ0"/>
<evidence type="ECO:0000313" key="3">
    <source>
        <dbReference type="Proteomes" id="UP000215335"/>
    </source>
</evidence>
<dbReference type="PANTHER" id="PTHR33053">
    <property type="entry name" value="PROTEIN, PUTATIVE-RELATED"/>
    <property type="match status" value="1"/>
</dbReference>
<accession>A0A232EKQ0</accession>
<dbReference type="AlphaFoldDB" id="A0A232EKQ0"/>